<proteinExistence type="predicted"/>
<dbReference type="Pfam" id="PF15232">
    <property type="entry name" value="DUF4585"/>
    <property type="match status" value="1"/>
</dbReference>
<feature type="region of interest" description="Disordered" evidence="1">
    <location>
        <begin position="519"/>
        <end position="565"/>
    </location>
</feature>
<feature type="compositionally biased region" description="Basic and acidic residues" evidence="1">
    <location>
        <begin position="535"/>
        <end position="551"/>
    </location>
</feature>
<dbReference type="STRING" id="8022.A0A060WG37"/>
<reference evidence="3" key="2">
    <citation type="submission" date="2014-03" db="EMBL/GenBank/DDBJ databases">
        <authorList>
            <person name="Genoscope - CEA"/>
        </authorList>
    </citation>
    <scope>NUCLEOTIDE SEQUENCE</scope>
</reference>
<reference evidence="3" key="1">
    <citation type="journal article" date="2014" name="Nat. Commun.">
        <title>The rainbow trout genome provides novel insights into evolution after whole-genome duplication in vertebrates.</title>
        <authorList>
            <person name="Berthelot C."/>
            <person name="Brunet F."/>
            <person name="Chalopin D."/>
            <person name="Juanchich A."/>
            <person name="Bernard M."/>
            <person name="Noel B."/>
            <person name="Bento P."/>
            <person name="Da Silva C."/>
            <person name="Labadie K."/>
            <person name="Alberti A."/>
            <person name="Aury J.M."/>
            <person name="Louis A."/>
            <person name="Dehais P."/>
            <person name="Bardou P."/>
            <person name="Montfort J."/>
            <person name="Klopp C."/>
            <person name="Cabau C."/>
            <person name="Gaspin C."/>
            <person name="Thorgaard G.H."/>
            <person name="Boussaha M."/>
            <person name="Quillet E."/>
            <person name="Guyomard R."/>
            <person name="Galiana D."/>
            <person name="Bobe J."/>
            <person name="Volff J.N."/>
            <person name="Genet C."/>
            <person name="Wincker P."/>
            <person name="Jaillon O."/>
            <person name="Roest Crollius H."/>
            <person name="Guiguen Y."/>
        </authorList>
    </citation>
    <scope>NUCLEOTIDE SEQUENCE [LARGE SCALE GENOMIC DNA]</scope>
</reference>
<sequence>MYLNSKSESDDCESVVLSDHCAPDTVIDESHYITTHEIQLTELDHDVDYDFGRGSCWDIEDDNLVYSFVDYASFESDETTGGTLIGLVDGRSLAKVKSSKAQYNNVHQSVAGCAVVSTESEFCDSDKCPSSDESICKNQNGSGNSAGQIHLSIKTSSTAINDYNNTIENENICYHTKHVGDRSHFFFTSTDARAEALCDRSQYFIPAPGRQHFATKLRGKDVNEYSSGASSSISELDDADKEVRNLTAKSFRSLACPYFDAIHLSTSSESSMSEYGLGLNKWSAFVDLKYGNMSQGREQNLIAQKSATATFEMSKNAEYKSINGIAISSKKGPQTNMFSLNTKISSPQHASSSTQNVEFTGPFEPGSEVITLTKTLDFRCNVEAGSPERGKPPKYSENVSGALSYQHSDAGDSMECTHKKASFASSLLKNVISKKMQFEQERKMERGEIRDTHPTHSPCFQCKDQDGVRERDTEKGVHSQTSESGSGYTSNSSDEQGAALESFQTINEARLDFQKDACEPTRGSLSHSQNSAFKSWRDGEPEPQEKHEIHTILDGTPSTTDYTGGRELDSRVVSSKLTKLSHLFVPSSQLLPKENKLKEKVSDSTLVGAQKEQRGYGERKFRPDNNAGIVKGSKAPEIKIRLRSVKENKCNPLNIDKLLTPNISYPIKSAADSKCQVLPASDRVPHFTVRDIRDNKCKFQTPIHQVRDVRKLVKSSYRLVSVDNSESKGAVASAAASLREENKSSKKELYKKSPPSSIVIKCQSVNTNSSTKQRVLVTEAPKRRQIENDRSSPKPSPECAKNEPMSLHRATGRPPIGFAKQPNTDQSEAKQKQEKMVEAGERKPESKIPKQVALEKLKAAVKTMEQLYVFDRNEWKRKSQAPWPITDSHVLSLIAREEHAINTDRLPETCNIQEEKGCLRIIHVPLTEDTFKTQSQQSKTFSNKSVFHLANSIKTAVSSSSSNSWNGPQTCSPSHATSMVKSISSKTPKAPLSLKISPPKRALPIKSGNPDSENYLTIPVEGRSVGQMKLPIQEQVFPSSTAASQPGITVTKRHKHNSIQSLKRSPVVIETRAPDTATTATIYHHSRPVVKQGTPQPQVFCFSPSIAPLPTTPLGGDPFQRTQRKMLFDPTTGQYYLVDTPIEPVTQCLFHPEMGQYVDMPMPMPPPQPVTPMSVSPLALNPGGMYAPTYMIYPGFLSPTLAAQTVMAPQVATHMVSQLEEESGETAQGKYTLVQEGNMMGAESPYYSATGESVPASVPVPPGSAVTSEGKPAVISITSQQRPRIIAPPSFDGTTMSFVVEHR</sequence>
<gene>
    <name evidence="3" type="ORF">GSONMT00070606001</name>
</gene>
<organism evidence="3 4">
    <name type="scientific">Oncorhynchus mykiss</name>
    <name type="common">Rainbow trout</name>
    <name type="synonym">Salmo gairdneri</name>
    <dbReference type="NCBI Taxonomy" id="8022"/>
    <lineage>
        <taxon>Eukaryota</taxon>
        <taxon>Metazoa</taxon>
        <taxon>Chordata</taxon>
        <taxon>Craniata</taxon>
        <taxon>Vertebrata</taxon>
        <taxon>Euteleostomi</taxon>
        <taxon>Actinopterygii</taxon>
        <taxon>Neopterygii</taxon>
        <taxon>Teleostei</taxon>
        <taxon>Protacanthopterygii</taxon>
        <taxon>Salmoniformes</taxon>
        <taxon>Salmonidae</taxon>
        <taxon>Salmoninae</taxon>
        <taxon>Oncorhynchus</taxon>
    </lineage>
</organism>
<evidence type="ECO:0000259" key="2">
    <source>
        <dbReference type="Pfam" id="PF15232"/>
    </source>
</evidence>
<feature type="compositionally biased region" description="Basic and acidic residues" evidence="1">
    <location>
        <begin position="463"/>
        <end position="477"/>
    </location>
</feature>
<dbReference type="EMBL" id="FR904463">
    <property type="protein sequence ID" value="CDQ64194.1"/>
    <property type="molecule type" value="Genomic_DNA"/>
</dbReference>
<feature type="compositionally biased region" description="Basic and acidic residues" evidence="1">
    <location>
        <begin position="611"/>
        <end position="623"/>
    </location>
</feature>
<accession>A0A060WG37</accession>
<dbReference type="PANTHER" id="PTHR33775">
    <property type="entry name" value="CARDIAC-ENRICHED FHL2-INTERACTING PROTEIN-RELATED"/>
    <property type="match status" value="1"/>
</dbReference>
<feature type="compositionally biased region" description="Basic and acidic residues" evidence="1">
    <location>
        <begin position="738"/>
        <end position="751"/>
    </location>
</feature>
<evidence type="ECO:0000313" key="4">
    <source>
        <dbReference type="Proteomes" id="UP000193380"/>
    </source>
</evidence>
<feature type="compositionally biased region" description="Basic and acidic residues" evidence="1">
    <location>
        <begin position="438"/>
        <end position="454"/>
    </location>
</feature>
<feature type="domain" description="DUF4585" evidence="2">
    <location>
        <begin position="1119"/>
        <end position="1183"/>
    </location>
</feature>
<dbReference type="PaxDb" id="8022-A0A060WG37"/>
<evidence type="ECO:0000313" key="3">
    <source>
        <dbReference type="EMBL" id="CDQ64194.1"/>
    </source>
</evidence>
<dbReference type="InterPro" id="IPR027838">
    <property type="entry name" value="DUF4585"/>
</dbReference>
<feature type="compositionally biased region" description="Low complexity" evidence="1">
    <location>
        <begin position="481"/>
        <end position="493"/>
    </location>
</feature>
<feature type="compositionally biased region" description="Polar residues" evidence="1">
    <location>
        <begin position="523"/>
        <end position="533"/>
    </location>
</feature>
<dbReference type="PANTHER" id="PTHR33775:SF4">
    <property type="entry name" value="CHROMOSOME 4 OPEN READING FRAME 54"/>
    <property type="match status" value="1"/>
</dbReference>
<feature type="region of interest" description="Disordered" evidence="1">
    <location>
        <begin position="770"/>
        <end position="849"/>
    </location>
</feature>
<feature type="region of interest" description="Disordered" evidence="1">
    <location>
        <begin position="728"/>
        <end position="753"/>
    </location>
</feature>
<feature type="region of interest" description="Disordered" evidence="1">
    <location>
        <begin position="438"/>
        <end position="497"/>
    </location>
</feature>
<feature type="compositionally biased region" description="Basic and acidic residues" evidence="1">
    <location>
        <begin position="780"/>
        <end position="792"/>
    </location>
</feature>
<dbReference type="InterPro" id="IPR052303">
    <property type="entry name" value="CEFIP"/>
</dbReference>
<dbReference type="Proteomes" id="UP000193380">
    <property type="component" value="Unassembled WGS sequence"/>
</dbReference>
<protein>
    <recommendedName>
        <fullName evidence="2">DUF4585 domain-containing protein</fullName>
    </recommendedName>
</protein>
<name>A0A060WG37_ONCMY</name>
<feature type="compositionally biased region" description="Basic and acidic residues" evidence="1">
    <location>
        <begin position="827"/>
        <end position="849"/>
    </location>
</feature>
<feature type="region of interest" description="Disordered" evidence="1">
    <location>
        <begin position="606"/>
        <end position="627"/>
    </location>
</feature>
<feature type="region of interest" description="Disordered" evidence="1">
    <location>
        <begin position="989"/>
        <end position="1010"/>
    </location>
</feature>
<evidence type="ECO:0000256" key="1">
    <source>
        <dbReference type="SAM" id="MobiDB-lite"/>
    </source>
</evidence>